<evidence type="ECO:0000313" key="1">
    <source>
        <dbReference type="EMBL" id="HIV38508.1"/>
    </source>
</evidence>
<dbReference type="InterPro" id="IPR053842">
    <property type="entry name" value="NikA-like"/>
</dbReference>
<sequence>MKCRKEIRLTYGELEELQRQAAEMGVTESQYLRILITNRPRDYPGIRQELQRLNNEINHIGVNINQITHNHNSRLYSEEDKHRLYVLMKNLKDLTQQLVAKL</sequence>
<organism evidence="1 2">
    <name type="scientific">Candidatus Blautia stercorigallinarum</name>
    <dbReference type="NCBI Taxonomy" id="2838501"/>
    <lineage>
        <taxon>Bacteria</taxon>
        <taxon>Bacillati</taxon>
        <taxon>Bacillota</taxon>
        <taxon>Clostridia</taxon>
        <taxon>Lachnospirales</taxon>
        <taxon>Lachnospiraceae</taxon>
        <taxon>Blautia</taxon>
    </lineage>
</organism>
<accession>A0A9D1PCC4</accession>
<reference evidence="1" key="2">
    <citation type="submission" date="2021-04" db="EMBL/GenBank/DDBJ databases">
        <authorList>
            <person name="Gilroy R."/>
        </authorList>
    </citation>
    <scope>NUCLEOTIDE SEQUENCE</scope>
    <source>
        <strain evidence="1">CHK195-9823</strain>
    </source>
</reference>
<reference evidence="1" key="1">
    <citation type="journal article" date="2021" name="PeerJ">
        <title>Extensive microbial diversity within the chicken gut microbiome revealed by metagenomics and culture.</title>
        <authorList>
            <person name="Gilroy R."/>
            <person name="Ravi A."/>
            <person name="Getino M."/>
            <person name="Pursley I."/>
            <person name="Horton D.L."/>
            <person name="Alikhan N.F."/>
            <person name="Baker D."/>
            <person name="Gharbi K."/>
            <person name="Hall N."/>
            <person name="Watson M."/>
            <person name="Adriaenssens E.M."/>
            <person name="Foster-Nyarko E."/>
            <person name="Jarju S."/>
            <person name="Secka A."/>
            <person name="Antonio M."/>
            <person name="Oren A."/>
            <person name="Chaudhuri R.R."/>
            <person name="La Ragione R."/>
            <person name="Hildebrand F."/>
            <person name="Pallen M.J."/>
        </authorList>
    </citation>
    <scope>NUCLEOTIDE SEQUENCE</scope>
    <source>
        <strain evidence="1">CHK195-9823</strain>
    </source>
</reference>
<proteinExistence type="predicted"/>
<comment type="caution">
    <text evidence="1">The sequence shown here is derived from an EMBL/GenBank/DDBJ whole genome shotgun (WGS) entry which is preliminary data.</text>
</comment>
<dbReference type="AlphaFoldDB" id="A0A9D1PCC4"/>
<name>A0A9D1PCC4_9FIRM</name>
<gene>
    <name evidence="1" type="primary">mobC</name>
    <name evidence="1" type="ORF">H9747_05835</name>
</gene>
<dbReference type="Proteomes" id="UP000886814">
    <property type="component" value="Unassembled WGS sequence"/>
</dbReference>
<dbReference type="EMBL" id="DXIQ01000034">
    <property type="protein sequence ID" value="HIV38508.1"/>
    <property type="molecule type" value="Genomic_DNA"/>
</dbReference>
<dbReference type="Pfam" id="PF21983">
    <property type="entry name" value="NikA-like"/>
    <property type="match status" value="1"/>
</dbReference>
<evidence type="ECO:0000313" key="2">
    <source>
        <dbReference type="Proteomes" id="UP000886814"/>
    </source>
</evidence>
<protein>
    <submittedName>
        <fullName evidence="1">Plasmid mobilization relaxosome protein MobC</fullName>
    </submittedName>
</protein>